<sequence length="88" mass="10289">MADPRTQPQAWAAWHEFEVQHGNEDTFKEMLRVKRLAQTKFNTDARFLAAKEVMEVEQREKKAREEINEDKGAPITNPDALEIDDDDF</sequence>
<comment type="caution">
    <text evidence="1">The sequence shown here is derived from an EMBL/GenBank/DDBJ whole genome shotgun (WGS) entry which is preliminary data.</text>
</comment>
<dbReference type="Proteomes" id="UP001139981">
    <property type="component" value="Unassembled WGS sequence"/>
</dbReference>
<organism evidence="1 2">
    <name type="scientific">Coemansia aciculifera</name>
    <dbReference type="NCBI Taxonomy" id="417176"/>
    <lineage>
        <taxon>Eukaryota</taxon>
        <taxon>Fungi</taxon>
        <taxon>Fungi incertae sedis</taxon>
        <taxon>Zoopagomycota</taxon>
        <taxon>Kickxellomycotina</taxon>
        <taxon>Kickxellomycetes</taxon>
        <taxon>Kickxellales</taxon>
        <taxon>Kickxellaceae</taxon>
        <taxon>Coemansia</taxon>
    </lineage>
</organism>
<evidence type="ECO:0000313" key="1">
    <source>
        <dbReference type="EMBL" id="KAJ2894721.1"/>
    </source>
</evidence>
<reference evidence="1" key="1">
    <citation type="submission" date="2022-07" db="EMBL/GenBank/DDBJ databases">
        <title>Phylogenomic reconstructions and comparative analyses of Kickxellomycotina fungi.</title>
        <authorList>
            <person name="Reynolds N.K."/>
            <person name="Stajich J.E."/>
            <person name="Barry K."/>
            <person name="Grigoriev I.V."/>
            <person name="Crous P."/>
            <person name="Smith M.E."/>
        </authorList>
    </citation>
    <scope>NUCLEOTIDE SEQUENCE</scope>
    <source>
        <strain evidence="1">CBS 190363</strain>
    </source>
</reference>
<name>A0ACC1M3B7_9FUNG</name>
<dbReference type="EMBL" id="JANBVB010000375">
    <property type="protein sequence ID" value="KAJ2894721.1"/>
    <property type="molecule type" value="Genomic_DNA"/>
</dbReference>
<proteinExistence type="predicted"/>
<evidence type="ECO:0000313" key="2">
    <source>
        <dbReference type="Proteomes" id="UP001139981"/>
    </source>
</evidence>
<protein>
    <submittedName>
        <fullName evidence="1">Pre-mRNA-splicing factor syf1</fullName>
    </submittedName>
</protein>
<keyword evidence="2" id="KW-1185">Reference proteome</keyword>
<accession>A0ACC1M3B7</accession>
<gene>
    <name evidence="1" type="primary">SYF1_1</name>
    <name evidence="1" type="ORF">IWW38_002489</name>
</gene>